<organism evidence="5 7">
    <name type="scientific">Anaerobacillus isosaccharinicus</name>
    <dbReference type="NCBI Taxonomy" id="1532552"/>
    <lineage>
        <taxon>Bacteria</taxon>
        <taxon>Bacillati</taxon>
        <taxon>Bacillota</taxon>
        <taxon>Bacilli</taxon>
        <taxon>Bacillales</taxon>
        <taxon>Bacillaceae</taxon>
        <taxon>Anaerobacillus</taxon>
    </lineage>
</organism>
<keyword evidence="7" id="KW-1185">Reference proteome</keyword>
<sequence length="547" mass="62812">MKRNHLKKNKLKKSSLAESQERLSNFQKKSPHKFRQVFDHYQKGQRELNQGIVNEAKTSFEKALTIYPDYIPAQNYLAVVYGLLGNFKEALLFVKKVIKLDGSNVFALIQGAIFLYRLQRGKEAESYAKKALIAFKEREGIDPYHDYDMLQKLAEMLSVLRLDKDLCELYNARKAQLSPISLYRAALALCNEEDYTEACSVLKEIKESSLKEKSTYLAQCIELFVQEELPIPMLLAEDETGFEQLMTILPLFTGGEHQKQTSLKYLKKHYNNWSLAVQKNLLVSKKLEDWVKKGILSILADWGEADKPVIVVLDGVEQQISLQAVELELSEVLTELFVTAKEQLTKGEISESISKLKIIKETSPMYIPVYVQLANAYLQLKEYENVEACLNEAMNIAPLAQVSLTFSKYYEAIGESQKAYEKLNSFDTRELENVADVYEAIELKVNIEYNLFGSEKARDVLLKEKEKFQVVLNDWDTFEEKMSSVIVPEAQLPLNGEEITKLLESYTKDKLIETVKAHKIRGYSKLNKKDLIELIKREIYEKGLLGK</sequence>
<evidence type="ECO:0000256" key="1">
    <source>
        <dbReference type="ARBA" id="ARBA00022737"/>
    </source>
</evidence>
<evidence type="ECO:0000313" key="6">
    <source>
        <dbReference type="EMBL" id="QOY38191.1"/>
    </source>
</evidence>
<name>A0A1S2LJU7_9BACI</name>
<dbReference type="KEGG" id="aia:AWH56_012010"/>
<feature type="compositionally biased region" description="Basic residues" evidence="4">
    <location>
        <begin position="1"/>
        <end position="13"/>
    </location>
</feature>
<accession>A0A1S2LJU7</accession>
<dbReference type="SUPFAM" id="SSF48452">
    <property type="entry name" value="TPR-like"/>
    <property type="match status" value="2"/>
</dbReference>
<dbReference type="PANTHER" id="PTHR45586">
    <property type="entry name" value="TPR REPEAT-CONTAINING PROTEIN PA4667"/>
    <property type="match status" value="1"/>
</dbReference>
<dbReference type="PANTHER" id="PTHR45586:SF1">
    <property type="entry name" value="LIPOPOLYSACCHARIDE ASSEMBLY PROTEIN B"/>
    <property type="match status" value="1"/>
</dbReference>
<dbReference type="AlphaFoldDB" id="A0A1S2LJU7"/>
<dbReference type="Pfam" id="PF13181">
    <property type="entry name" value="TPR_8"/>
    <property type="match status" value="1"/>
</dbReference>
<evidence type="ECO:0000313" key="5">
    <source>
        <dbReference type="EMBL" id="OIJ11967.1"/>
    </source>
</evidence>
<evidence type="ECO:0000313" key="7">
    <source>
        <dbReference type="Proteomes" id="UP000180175"/>
    </source>
</evidence>
<reference evidence="6 7" key="3">
    <citation type="journal article" date="2019" name="Int. J. Syst. Evol. Microbiol.">
        <title>Anaerobacillus isosaccharinicus sp. nov., an alkaliphilic bacterium which degrades isosaccharinic acid.</title>
        <authorList>
            <person name="Bassil N.M."/>
            <person name="Lloyd J.R."/>
        </authorList>
    </citation>
    <scope>NUCLEOTIDE SEQUENCE [LARGE SCALE GENOMIC DNA]</scope>
    <source>
        <strain evidence="6 7">NB2006</strain>
    </source>
</reference>
<dbReference type="PROSITE" id="PS50005">
    <property type="entry name" value="TPR"/>
    <property type="match status" value="1"/>
</dbReference>
<dbReference type="Proteomes" id="UP000180175">
    <property type="component" value="Chromosome"/>
</dbReference>
<reference evidence="6 7" key="2">
    <citation type="journal article" date="2017" name="Genome Announc.">
        <title>Draft Genome Sequences of Four Alkaliphilic Bacteria Belonging to the Anaerobacillus Genus.</title>
        <authorList>
            <person name="Bassil N.M."/>
            <person name="Lloyd J.R."/>
        </authorList>
    </citation>
    <scope>NUCLEOTIDE SEQUENCE [LARGE SCALE GENOMIC DNA]</scope>
    <source>
        <strain evidence="6 7">NB2006</strain>
    </source>
</reference>
<gene>
    <name evidence="6" type="ORF">AWH56_012010</name>
    <name evidence="5" type="ORF">AWH56_14920</name>
</gene>
<dbReference type="RefSeq" id="WP_071317843.1">
    <property type="nucleotide sequence ID" value="NZ_CP063356.2"/>
</dbReference>
<feature type="repeat" description="TPR" evidence="3">
    <location>
        <begin position="367"/>
        <end position="400"/>
    </location>
</feature>
<evidence type="ECO:0000256" key="4">
    <source>
        <dbReference type="SAM" id="MobiDB-lite"/>
    </source>
</evidence>
<evidence type="ECO:0008006" key="8">
    <source>
        <dbReference type="Google" id="ProtNLM"/>
    </source>
</evidence>
<reference evidence="6" key="4">
    <citation type="submission" date="2020-10" db="EMBL/GenBank/DDBJ databases">
        <authorList>
            <person name="Bassil N.M."/>
            <person name="Lloyd J.R."/>
        </authorList>
    </citation>
    <scope>NUCLEOTIDE SEQUENCE</scope>
    <source>
        <strain evidence="6">NB2006</strain>
    </source>
</reference>
<feature type="region of interest" description="Disordered" evidence="4">
    <location>
        <begin position="1"/>
        <end position="27"/>
    </location>
</feature>
<keyword evidence="1" id="KW-0677">Repeat</keyword>
<dbReference type="InterPro" id="IPR051012">
    <property type="entry name" value="CellSynth/LPSAsmb/PSIAsmb"/>
</dbReference>
<evidence type="ECO:0000256" key="3">
    <source>
        <dbReference type="PROSITE-ProRule" id="PRU00339"/>
    </source>
</evidence>
<dbReference type="InterPro" id="IPR019734">
    <property type="entry name" value="TPR_rpt"/>
</dbReference>
<dbReference type="InterPro" id="IPR011990">
    <property type="entry name" value="TPR-like_helical_dom_sf"/>
</dbReference>
<evidence type="ECO:0000256" key="2">
    <source>
        <dbReference type="ARBA" id="ARBA00022803"/>
    </source>
</evidence>
<dbReference type="OrthoDB" id="2953887at2"/>
<proteinExistence type="predicted"/>
<dbReference type="EMBL" id="CP063356">
    <property type="protein sequence ID" value="QOY38191.1"/>
    <property type="molecule type" value="Genomic_DNA"/>
</dbReference>
<dbReference type="EMBL" id="LQXD01000131">
    <property type="protein sequence ID" value="OIJ11967.1"/>
    <property type="molecule type" value="Genomic_DNA"/>
</dbReference>
<keyword evidence="2 3" id="KW-0802">TPR repeat</keyword>
<dbReference type="Gene3D" id="1.25.40.10">
    <property type="entry name" value="Tetratricopeptide repeat domain"/>
    <property type="match status" value="2"/>
</dbReference>
<protein>
    <recommendedName>
        <fullName evidence="8">Rho termination factor N-terminal domain-containing protein</fullName>
    </recommendedName>
</protein>
<reference evidence="5 7" key="1">
    <citation type="submission" date="2016-10" db="EMBL/GenBank/DDBJ databases">
        <title>Draft genome sequences of four alkaliphilic bacteria belonging to the Anaerobacillus genus.</title>
        <authorList>
            <person name="Bassil N.M."/>
            <person name="Lloyd J.R."/>
        </authorList>
    </citation>
    <scope>NUCLEOTIDE SEQUENCE [LARGE SCALE GENOMIC DNA]</scope>
    <source>
        <strain evidence="5 7">NB2006</strain>
    </source>
</reference>
<dbReference type="SMART" id="SM00028">
    <property type="entry name" value="TPR"/>
    <property type="match status" value="3"/>
</dbReference>